<protein>
    <submittedName>
        <fullName evidence="1">Uncharacterized protein</fullName>
    </submittedName>
</protein>
<evidence type="ECO:0000313" key="1">
    <source>
        <dbReference type="EMBL" id="MFC7081095.1"/>
    </source>
</evidence>
<evidence type="ECO:0000313" key="2">
    <source>
        <dbReference type="Proteomes" id="UP001596407"/>
    </source>
</evidence>
<proteinExistence type="predicted"/>
<reference evidence="1 2" key="1">
    <citation type="journal article" date="2019" name="Int. J. Syst. Evol. Microbiol.">
        <title>The Global Catalogue of Microorganisms (GCM) 10K type strain sequencing project: providing services to taxonomists for standard genome sequencing and annotation.</title>
        <authorList>
            <consortium name="The Broad Institute Genomics Platform"/>
            <consortium name="The Broad Institute Genome Sequencing Center for Infectious Disease"/>
            <person name="Wu L."/>
            <person name="Ma J."/>
        </authorList>
    </citation>
    <scope>NUCLEOTIDE SEQUENCE [LARGE SCALE GENOMIC DNA]</scope>
    <source>
        <strain evidence="1 2">DT72</strain>
    </source>
</reference>
<organism evidence="1 2">
    <name type="scientific">Halorussus caseinilyticus</name>
    <dbReference type="NCBI Taxonomy" id="3034025"/>
    <lineage>
        <taxon>Archaea</taxon>
        <taxon>Methanobacteriati</taxon>
        <taxon>Methanobacteriota</taxon>
        <taxon>Stenosarchaea group</taxon>
        <taxon>Halobacteria</taxon>
        <taxon>Halobacteriales</taxon>
        <taxon>Haladaptataceae</taxon>
        <taxon>Halorussus</taxon>
    </lineage>
</organism>
<sequence length="76" mass="8494">MSVPERWLPITPARAGAARKWPRQPREVVGSEATDCSADAVCLPVDERAKRARRLGRFEVRGGAVRWRLRSSSVHA</sequence>
<dbReference type="EMBL" id="JBHSZH010000005">
    <property type="protein sequence ID" value="MFC7081095.1"/>
    <property type="molecule type" value="Genomic_DNA"/>
</dbReference>
<keyword evidence="2" id="KW-1185">Reference proteome</keyword>
<gene>
    <name evidence="1" type="ORF">ACFQJ6_14300</name>
</gene>
<dbReference type="AlphaFoldDB" id="A0ABD5WMZ8"/>
<dbReference type="Proteomes" id="UP001596407">
    <property type="component" value="Unassembled WGS sequence"/>
</dbReference>
<name>A0ABD5WMZ8_9EURY</name>
<comment type="caution">
    <text evidence="1">The sequence shown here is derived from an EMBL/GenBank/DDBJ whole genome shotgun (WGS) entry which is preliminary data.</text>
</comment>
<accession>A0ABD5WMZ8</accession>
<dbReference type="RefSeq" id="WP_382209924.1">
    <property type="nucleotide sequence ID" value="NZ_JBHSZH010000005.1"/>
</dbReference>